<keyword evidence="2" id="KW-0732">Signal</keyword>
<feature type="chain" id="PRO_5045904197" description="Thioredoxin domain-containing protein" evidence="2">
    <location>
        <begin position="25"/>
        <end position="400"/>
    </location>
</feature>
<name>A0ABN5LSC0_9BACT</name>
<dbReference type="Pfam" id="PF00085">
    <property type="entry name" value="Thioredoxin"/>
    <property type="match status" value="1"/>
</dbReference>
<dbReference type="Gene3D" id="3.40.30.10">
    <property type="entry name" value="Glutaredoxin"/>
    <property type="match status" value="1"/>
</dbReference>
<dbReference type="CDD" id="cd02947">
    <property type="entry name" value="TRX_family"/>
    <property type="match status" value="1"/>
</dbReference>
<dbReference type="SUPFAM" id="SSF52833">
    <property type="entry name" value="Thioredoxin-like"/>
    <property type="match status" value="1"/>
</dbReference>
<organism evidence="4 5">
    <name type="scientific">Chitinophaga alhagiae</name>
    <dbReference type="NCBI Taxonomy" id="2203219"/>
    <lineage>
        <taxon>Bacteria</taxon>
        <taxon>Pseudomonadati</taxon>
        <taxon>Bacteroidota</taxon>
        <taxon>Chitinophagia</taxon>
        <taxon>Chitinophagales</taxon>
        <taxon>Chitinophagaceae</taxon>
        <taxon>Chitinophaga</taxon>
    </lineage>
</organism>
<protein>
    <recommendedName>
        <fullName evidence="3">Thioredoxin domain-containing protein</fullName>
    </recommendedName>
</protein>
<dbReference type="InterPro" id="IPR017937">
    <property type="entry name" value="Thioredoxin_CS"/>
</dbReference>
<keyword evidence="5" id="KW-1185">Reference proteome</keyword>
<evidence type="ECO:0000256" key="2">
    <source>
        <dbReference type="SAM" id="SignalP"/>
    </source>
</evidence>
<dbReference type="PROSITE" id="PS00194">
    <property type="entry name" value="THIOREDOXIN_1"/>
    <property type="match status" value="1"/>
</dbReference>
<dbReference type="PANTHER" id="PTHR43601:SF3">
    <property type="entry name" value="THIOREDOXIN, MITOCHONDRIAL"/>
    <property type="match status" value="1"/>
</dbReference>
<dbReference type="PROSITE" id="PS51352">
    <property type="entry name" value="THIOREDOXIN_2"/>
    <property type="match status" value="1"/>
</dbReference>
<dbReference type="RefSeq" id="WP_119078043.1">
    <property type="nucleotide sequence ID" value="NZ_CP029600.1"/>
</dbReference>
<feature type="domain" description="Thioredoxin" evidence="3">
    <location>
        <begin position="10"/>
        <end position="142"/>
    </location>
</feature>
<dbReference type="EMBL" id="CP029600">
    <property type="protein sequence ID" value="AWO01834.1"/>
    <property type="molecule type" value="Genomic_DNA"/>
</dbReference>
<proteinExistence type="predicted"/>
<dbReference type="InterPro" id="IPR036249">
    <property type="entry name" value="Thioredoxin-like_sf"/>
</dbReference>
<dbReference type="Proteomes" id="UP000246099">
    <property type="component" value="Chromosome"/>
</dbReference>
<evidence type="ECO:0000313" key="5">
    <source>
        <dbReference type="Proteomes" id="UP000246099"/>
    </source>
</evidence>
<sequence length="400" mass="45794">MNRSLKTISLSAILSVCIFANAWAQEGIRFNSQGAFKKVLAESEKTGKLVFMDCYTSWCAPCKWMEKNVFVNDTVANFYNVRFVNYKMDMEKGEGPELAKRYGVKVYPTYLFLNGKGKVVHKSTSRMEVAEFMEEAHKALDPKRSFFALEKKFENGDRSNEVMLEYAIAVSKFNRQKSDSVSRLLIAQMTDADLLKETGWKTIQQFAWSETDRLGAYFLQHRADYAKLYGEAAVRKVQDRLTSSTLYGLIRKKDSLAFFTRLAPWQQSGERELQKRALQMEADYYLGSGNIDGFVRVTDKGLADLLKNDDMGLSFIARRSQYEAGKNRRVLEQAYKMAKRAVEINPEEYSNQSTFAKVCQEMGYKEEALKAAERSYQLALKETSKIQGLAQKLIDDIKAM</sequence>
<gene>
    <name evidence="4" type="ORF">DLD77_09055</name>
</gene>
<evidence type="ECO:0000256" key="1">
    <source>
        <dbReference type="ARBA" id="ARBA00023284"/>
    </source>
</evidence>
<dbReference type="InterPro" id="IPR013766">
    <property type="entry name" value="Thioredoxin_domain"/>
</dbReference>
<feature type="signal peptide" evidence="2">
    <location>
        <begin position="1"/>
        <end position="24"/>
    </location>
</feature>
<dbReference type="PANTHER" id="PTHR43601">
    <property type="entry name" value="THIOREDOXIN, MITOCHONDRIAL"/>
    <property type="match status" value="1"/>
</dbReference>
<keyword evidence="1" id="KW-0676">Redox-active center</keyword>
<accession>A0ABN5LSC0</accession>
<reference evidence="4 5" key="1">
    <citation type="submission" date="2018-05" db="EMBL/GenBank/DDBJ databases">
        <title>Chitinophaga sp. nov., isolated from rhizosphere soil of Alhagi.</title>
        <authorList>
            <person name="Liu Y."/>
        </authorList>
    </citation>
    <scope>NUCLEOTIDE SEQUENCE [LARGE SCALE GENOMIC DNA]</scope>
    <source>
        <strain evidence="4 5">T22</strain>
    </source>
</reference>
<evidence type="ECO:0000313" key="4">
    <source>
        <dbReference type="EMBL" id="AWO01834.1"/>
    </source>
</evidence>
<evidence type="ECO:0000259" key="3">
    <source>
        <dbReference type="PROSITE" id="PS51352"/>
    </source>
</evidence>